<dbReference type="InterPro" id="IPR019791">
    <property type="entry name" value="Haem_peroxidase_animal"/>
</dbReference>
<name>A0AAD8DRT3_MYTSE</name>
<accession>A0AAD8DRT3</accession>
<evidence type="ECO:0000256" key="1">
    <source>
        <dbReference type="ARBA" id="ARBA00022559"/>
    </source>
</evidence>
<dbReference type="PANTHER" id="PTHR11475:SF114">
    <property type="entry name" value="PEROXIDASE-LIKE PROTEIN"/>
    <property type="match status" value="1"/>
</dbReference>
<dbReference type="AlphaFoldDB" id="A0AAD8DRT3"/>
<comment type="caution">
    <text evidence="2">The sequence shown here is derived from an EMBL/GenBank/DDBJ whole genome shotgun (WGS) entry which is preliminary data.</text>
</comment>
<dbReference type="Pfam" id="PF03098">
    <property type="entry name" value="An_peroxidase"/>
    <property type="match status" value="1"/>
</dbReference>
<keyword evidence="1" id="KW-0575">Peroxidase</keyword>
<dbReference type="SUPFAM" id="SSF48113">
    <property type="entry name" value="Heme-dependent peroxidases"/>
    <property type="match status" value="1"/>
</dbReference>
<evidence type="ECO:0000313" key="2">
    <source>
        <dbReference type="EMBL" id="KAJ8718862.1"/>
    </source>
</evidence>
<proteinExistence type="predicted"/>
<gene>
    <name evidence="2" type="ORF">PYW07_016418</name>
</gene>
<dbReference type="GO" id="GO:0020037">
    <property type="term" value="F:heme binding"/>
    <property type="evidence" value="ECO:0007669"/>
    <property type="project" value="InterPro"/>
</dbReference>
<dbReference type="InterPro" id="IPR037120">
    <property type="entry name" value="Haem_peroxidase_sf_animal"/>
</dbReference>
<dbReference type="GO" id="GO:0006979">
    <property type="term" value="P:response to oxidative stress"/>
    <property type="evidence" value="ECO:0007669"/>
    <property type="project" value="InterPro"/>
</dbReference>
<dbReference type="Proteomes" id="UP001231518">
    <property type="component" value="Chromosome 8"/>
</dbReference>
<reference evidence="2" key="1">
    <citation type="submission" date="2023-03" db="EMBL/GenBank/DDBJ databases">
        <title>Chromosome-level genomes of two armyworms, Mythimna separata and Mythimna loreyi, provide insights into the biosynthesis and reception of sex pheromones.</title>
        <authorList>
            <person name="Zhao H."/>
        </authorList>
    </citation>
    <scope>NUCLEOTIDE SEQUENCE</scope>
    <source>
        <strain evidence="2">BeijingLab</strain>
        <tissue evidence="2">Pupa</tissue>
    </source>
</reference>
<sequence length="113" mass="13112">MFVGGAMQCDVHGSILGHTLQCIVAERFYRTRLGDRYFYDNGEMPHSFTNDQLKEIKKASMARLICDNTDGVHYVQRKAFEVESAYNPKYRCDDYNAIPYVDLTAWKKPTIFD</sequence>
<keyword evidence="1" id="KW-0560">Oxidoreductase</keyword>
<dbReference type="Gene3D" id="1.10.640.10">
    <property type="entry name" value="Haem peroxidase domain superfamily, animal type"/>
    <property type="match status" value="1"/>
</dbReference>
<dbReference type="GO" id="GO:0004601">
    <property type="term" value="F:peroxidase activity"/>
    <property type="evidence" value="ECO:0007669"/>
    <property type="project" value="UniProtKB-KW"/>
</dbReference>
<dbReference type="EMBL" id="JARGEI010000015">
    <property type="protein sequence ID" value="KAJ8718862.1"/>
    <property type="molecule type" value="Genomic_DNA"/>
</dbReference>
<dbReference type="PROSITE" id="PS50292">
    <property type="entry name" value="PEROXIDASE_3"/>
    <property type="match status" value="1"/>
</dbReference>
<keyword evidence="3" id="KW-1185">Reference proteome</keyword>
<protein>
    <submittedName>
        <fullName evidence="2">Uncharacterized protein</fullName>
    </submittedName>
</protein>
<dbReference type="InterPro" id="IPR010255">
    <property type="entry name" value="Haem_peroxidase_sf"/>
</dbReference>
<dbReference type="PANTHER" id="PTHR11475">
    <property type="entry name" value="OXIDASE/PEROXIDASE"/>
    <property type="match status" value="1"/>
</dbReference>
<organism evidence="2 3">
    <name type="scientific">Mythimna separata</name>
    <name type="common">Oriental armyworm</name>
    <name type="synonym">Pseudaletia separata</name>
    <dbReference type="NCBI Taxonomy" id="271217"/>
    <lineage>
        <taxon>Eukaryota</taxon>
        <taxon>Metazoa</taxon>
        <taxon>Ecdysozoa</taxon>
        <taxon>Arthropoda</taxon>
        <taxon>Hexapoda</taxon>
        <taxon>Insecta</taxon>
        <taxon>Pterygota</taxon>
        <taxon>Neoptera</taxon>
        <taxon>Endopterygota</taxon>
        <taxon>Lepidoptera</taxon>
        <taxon>Glossata</taxon>
        <taxon>Ditrysia</taxon>
        <taxon>Noctuoidea</taxon>
        <taxon>Noctuidae</taxon>
        <taxon>Noctuinae</taxon>
        <taxon>Hadenini</taxon>
        <taxon>Mythimna</taxon>
    </lineage>
</organism>
<evidence type="ECO:0000313" key="3">
    <source>
        <dbReference type="Proteomes" id="UP001231518"/>
    </source>
</evidence>